<evidence type="ECO:0000313" key="1">
    <source>
        <dbReference type="EMBL" id="EEF69277.1"/>
    </source>
</evidence>
<dbReference type="EMBL" id="ACCF01000040">
    <property type="protein sequence ID" value="EEF69277.1"/>
    <property type="molecule type" value="Genomic_DNA"/>
</dbReference>
<sequence>MNQQRLDFCPQPQRKEAGVNRKLVKTNRKVKKMRVFCLQILFRSSTKCNLP</sequence>
<dbReference type="HOGENOM" id="CLU_3099623_0_0_9"/>
<evidence type="ECO:0000313" key="2">
    <source>
        <dbReference type="Proteomes" id="UP000005950"/>
    </source>
</evidence>
<dbReference type="Proteomes" id="UP000005950">
    <property type="component" value="Unassembled WGS sequence"/>
</dbReference>
<gene>
    <name evidence="1" type="ORF">HOLDEFILI_00550</name>
</gene>
<reference evidence="1 2" key="1">
    <citation type="submission" date="2008-12" db="EMBL/GenBank/DDBJ databases">
        <authorList>
            <person name="Fulton L."/>
            <person name="Clifton S."/>
            <person name="Fulton B."/>
            <person name="Xu J."/>
            <person name="Minx P."/>
            <person name="Pepin K.H."/>
            <person name="Johnson M."/>
            <person name="Bhonagiri V."/>
            <person name="Nash W.E."/>
            <person name="Mardis E.R."/>
            <person name="Wilson R.K."/>
        </authorList>
    </citation>
    <scope>NUCLEOTIDE SEQUENCE [LARGE SCALE GENOMIC DNA]</scope>
    <source>
        <strain evidence="1 2">DSM 12042</strain>
    </source>
</reference>
<reference evidence="1 2" key="2">
    <citation type="submission" date="2009-02" db="EMBL/GenBank/DDBJ databases">
        <title>Draft genome sequence of Holdemania filiformis DSM 12042.</title>
        <authorList>
            <person name="Sudarsanam P."/>
            <person name="Ley R."/>
            <person name="Guruge J."/>
            <person name="Turnbaugh P.J."/>
            <person name="Mahowald M."/>
            <person name="Liep D."/>
            <person name="Gordon J."/>
        </authorList>
    </citation>
    <scope>NUCLEOTIDE SEQUENCE [LARGE SCALE GENOMIC DNA]</scope>
    <source>
        <strain evidence="1 2">DSM 12042</strain>
    </source>
</reference>
<protein>
    <submittedName>
        <fullName evidence="1">Uncharacterized protein</fullName>
    </submittedName>
</protein>
<name>B9Y419_9FIRM</name>
<proteinExistence type="predicted"/>
<comment type="caution">
    <text evidence="1">The sequence shown here is derived from an EMBL/GenBank/DDBJ whole genome shotgun (WGS) entry which is preliminary data.</text>
</comment>
<dbReference type="AlphaFoldDB" id="B9Y419"/>
<organism evidence="1 2">
    <name type="scientific">Holdemania filiformis DSM 12042</name>
    <dbReference type="NCBI Taxonomy" id="545696"/>
    <lineage>
        <taxon>Bacteria</taxon>
        <taxon>Bacillati</taxon>
        <taxon>Bacillota</taxon>
        <taxon>Erysipelotrichia</taxon>
        <taxon>Erysipelotrichales</taxon>
        <taxon>Erysipelotrichaceae</taxon>
        <taxon>Holdemania</taxon>
    </lineage>
</organism>
<accession>B9Y419</accession>